<accession>M1DR66</accession>
<reference evidence="1" key="2">
    <citation type="submission" date="2015-06" db="UniProtKB">
        <authorList>
            <consortium name="EnsemblPlants"/>
        </authorList>
    </citation>
    <scope>IDENTIFICATION</scope>
    <source>
        <strain evidence="1">DM1-3 516 R44</strain>
    </source>
</reference>
<dbReference type="InParanoid" id="M1DR66"/>
<dbReference type="Gramene" id="PGSC0003DMT400093066">
    <property type="protein sequence ID" value="PGSC0003DMT400093066"/>
    <property type="gene ID" value="PGSC0003DMG400042637"/>
</dbReference>
<dbReference type="AlphaFoldDB" id="M1DR66"/>
<proteinExistence type="predicted"/>
<protein>
    <submittedName>
        <fullName evidence="1">Uncharacterized protein</fullName>
    </submittedName>
</protein>
<dbReference type="Proteomes" id="UP000011115">
    <property type="component" value="Unassembled WGS sequence"/>
</dbReference>
<name>M1DR66_SOLTU</name>
<dbReference type="EnsemblPlants" id="PGSC0003DMT400093066">
    <property type="protein sequence ID" value="PGSC0003DMT400093066"/>
    <property type="gene ID" value="PGSC0003DMG400042637"/>
</dbReference>
<dbReference type="HOGENOM" id="CLU_1889428_0_0_1"/>
<organism evidence="1 2">
    <name type="scientific">Solanum tuberosum</name>
    <name type="common">Potato</name>
    <dbReference type="NCBI Taxonomy" id="4113"/>
    <lineage>
        <taxon>Eukaryota</taxon>
        <taxon>Viridiplantae</taxon>
        <taxon>Streptophyta</taxon>
        <taxon>Embryophyta</taxon>
        <taxon>Tracheophyta</taxon>
        <taxon>Spermatophyta</taxon>
        <taxon>Magnoliopsida</taxon>
        <taxon>eudicotyledons</taxon>
        <taxon>Gunneridae</taxon>
        <taxon>Pentapetalae</taxon>
        <taxon>asterids</taxon>
        <taxon>lamiids</taxon>
        <taxon>Solanales</taxon>
        <taxon>Solanaceae</taxon>
        <taxon>Solanoideae</taxon>
        <taxon>Solaneae</taxon>
        <taxon>Solanum</taxon>
    </lineage>
</organism>
<reference evidence="2" key="1">
    <citation type="journal article" date="2011" name="Nature">
        <title>Genome sequence and analysis of the tuber crop potato.</title>
        <authorList>
            <consortium name="The Potato Genome Sequencing Consortium"/>
        </authorList>
    </citation>
    <scope>NUCLEOTIDE SEQUENCE [LARGE SCALE GENOMIC DNA]</scope>
    <source>
        <strain evidence="2">cv. DM1-3 516 R44</strain>
    </source>
</reference>
<keyword evidence="2" id="KW-1185">Reference proteome</keyword>
<sequence length="135" mass="15131">MEAGNYPQKNCELRFHHCSYRPGVPQARSEMILSKSCISIDMKLLGFLCAYLHLSGADHKREKSAIEKLEESPSDIVMTKNNPLCVIIVHIDSLIIATKSVCFLKVGIRVVICVTVPIVLKKKEADDWNMSNEAD</sequence>
<evidence type="ECO:0000313" key="2">
    <source>
        <dbReference type="Proteomes" id="UP000011115"/>
    </source>
</evidence>
<dbReference type="PaxDb" id="4113-PGSC0003DMT400093066"/>
<evidence type="ECO:0000313" key="1">
    <source>
        <dbReference type="EnsemblPlants" id="PGSC0003DMT400093066"/>
    </source>
</evidence>